<evidence type="ECO:0000256" key="3">
    <source>
        <dbReference type="PROSITE-ProRule" id="PRU00023"/>
    </source>
</evidence>
<feature type="repeat" description="ANK" evidence="3">
    <location>
        <begin position="162"/>
        <end position="194"/>
    </location>
</feature>
<keyword evidence="1" id="KW-0677">Repeat</keyword>
<evidence type="ECO:0000313" key="6">
    <source>
        <dbReference type="Proteomes" id="UP000327424"/>
    </source>
</evidence>
<dbReference type="Pfam" id="PF12796">
    <property type="entry name" value="Ank_2"/>
    <property type="match status" value="1"/>
</dbReference>
<dbReference type="PROSITE" id="PS50297">
    <property type="entry name" value="ANK_REP_REGION"/>
    <property type="match status" value="2"/>
</dbReference>
<evidence type="ECO:0000256" key="1">
    <source>
        <dbReference type="ARBA" id="ARBA00022737"/>
    </source>
</evidence>
<reference evidence="5 6" key="1">
    <citation type="submission" date="2019-09" db="EMBL/GenBank/DDBJ databases">
        <title>Hybrid Assembly of the complete Genome of the Deep-Sea Bacterium Moritella marina from long Nanopore and Illumina reads.</title>
        <authorList>
            <person name="Magin S."/>
            <person name="Georgoulis A."/>
            <person name="Papadimitriou K."/>
            <person name="Iliakis G."/>
            <person name="Vorgias C.E."/>
        </authorList>
    </citation>
    <scope>NUCLEOTIDE SEQUENCE [LARGE SCALE GENOMIC DNA]</scope>
    <source>
        <strain evidence="5 6">MP-1</strain>
    </source>
</reference>
<feature type="repeat" description="ANK" evidence="3">
    <location>
        <begin position="96"/>
        <end position="128"/>
    </location>
</feature>
<feature type="repeat" description="ANK" evidence="3">
    <location>
        <begin position="129"/>
        <end position="161"/>
    </location>
</feature>
<keyword evidence="4" id="KW-1133">Transmembrane helix</keyword>
<keyword evidence="2 3" id="KW-0040">ANK repeat</keyword>
<protein>
    <submittedName>
        <fullName evidence="5">Ankyrin repeat domain-containing protein</fullName>
    </submittedName>
</protein>
<keyword evidence="4" id="KW-0812">Transmembrane</keyword>
<dbReference type="Gene3D" id="1.25.40.20">
    <property type="entry name" value="Ankyrin repeat-containing domain"/>
    <property type="match status" value="2"/>
</dbReference>
<dbReference type="KEGG" id="mmaa:FR932_06045"/>
<dbReference type="InterPro" id="IPR002110">
    <property type="entry name" value="Ankyrin_rpt"/>
</dbReference>
<name>A0A5J6WLV9_MORMI</name>
<dbReference type="SMART" id="SM00248">
    <property type="entry name" value="ANK"/>
    <property type="match status" value="4"/>
</dbReference>
<dbReference type="PROSITE" id="PS50088">
    <property type="entry name" value="ANK_REPEAT"/>
    <property type="match status" value="3"/>
</dbReference>
<keyword evidence="6" id="KW-1185">Reference proteome</keyword>
<keyword evidence="4" id="KW-0472">Membrane</keyword>
<sequence length="205" mass="22789">MMMRNNLLFKAIISHILNELSTNKMLNPKKIFPLIFLILPVLSLLVIINLHASELTVHEGYDELTPYYHAAARTGDDEVVIEFLNAGLPIDIKNHKGYTALMIATYNGNRSIVNTLIKRGTDVCAEDNKGNTALMAAIFRAEFTIAKMLLKSDCDANQQNKAGQTAVMYATLFGRKELRSLLIKRGADVLLKDNSGNSADSIQEY</sequence>
<feature type="transmembrane region" description="Helical" evidence="4">
    <location>
        <begin position="31"/>
        <end position="52"/>
    </location>
</feature>
<evidence type="ECO:0000313" key="5">
    <source>
        <dbReference type="EMBL" id="QFI37422.1"/>
    </source>
</evidence>
<dbReference type="EMBL" id="CP044399">
    <property type="protein sequence ID" value="QFI37422.1"/>
    <property type="molecule type" value="Genomic_DNA"/>
</dbReference>
<evidence type="ECO:0000256" key="4">
    <source>
        <dbReference type="SAM" id="Phobius"/>
    </source>
</evidence>
<organism evidence="5 6">
    <name type="scientific">Moritella marina ATCC 15381</name>
    <dbReference type="NCBI Taxonomy" id="1202962"/>
    <lineage>
        <taxon>Bacteria</taxon>
        <taxon>Pseudomonadati</taxon>
        <taxon>Pseudomonadota</taxon>
        <taxon>Gammaproteobacteria</taxon>
        <taxon>Alteromonadales</taxon>
        <taxon>Moritellaceae</taxon>
        <taxon>Moritella</taxon>
    </lineage>
</organism>
<gene>
    <name evidence="5" type="ORF">FR932_06045</name>
</gene>
<dbReference type="Proteomes" id="UP000327424">
    <property type="component" value="Chromosome"/>
</dbReference>
<evidence type="ECO:0000256" key="2">
    <source>
        <dbReference type="ARBA" id="ARBA00023043"/>
    </source>
</evidence>
<proteinExistence type="predicted"/>
<dbReference type="InterPro" id="IPR036770">
    <property type="entry name" value="Ankyrin_rpt-contain_sf"/>
</dbReference>
<dbReference type="SUPFAM" id="SSF48403">
    <property type="entry name" value="Ankyrin repeat"/>
    <property type="match status" value="1"/>
</dbReference>
<accession>A0A5J6WLV9</accession>
<dbReference type="AlphaFoldDB" id="A0A5J6WLV9"/>
<dbReference type="PANTHER" id="PTHR24171">
    <property type="entry name" value="ANKYRIN REPEAT DOMAIN-CONTAINING PROTEIN 39-RELATED"/>
    <property type="match status" value="1"/>
</dbReference>
<dbReference type="OrthoDB" id="307920at2"/>